<feature type="transmembrane region" description="Helical" evidence="1">
    <location>
        <begin position="20"/>
        <end position="40"/>
    </location>
</feature>
<keyword evidence="1" id="KW-0472">Membrane</keyword>
<proteinExistence type="predicted"/>
<feature type="transmembrane region" description="Helical" evidence="1">
    <location>
        <begin position="52"/>
        <end position="70"/>
    </location>
</feature>
<keyword evidence="1" id="KW-1133">Transmembrane helix</keyword>
<keyword evidence="1" id="KW-0812">Transmembrane</keyword>
<evidence type="ECO:0000256" key="1">
    <source>
        <dbReference type="SAM" id="Phobius"/>
    </source>
</evidence>
<keyword evidence="3" id="KW-1185">Reference proteome</keyword>
<protein>
    <submittedName>
        <fullName evidence="2">Uncharacterized protein</fullName>
    </submittedName>
</protein>
<dbReference type="EMBL" id="AWVH01000030">
    <property type="protein sequence ID" value="ERJ93168.1"/>
    <property type="molecule type" value="Genomic_DNA"/>
</dbReference>
<evidence type="ECO:0000313" key="2">
    <source>
        <dbReference type="EMBL" id="ERJ93168.1"/>
    </source>
</evidence>
<sequence length="156" mass="19035">MRIKKEKCQFVLKLITNYFLYGYLCFFGVLILGFAGYHIYRLFAFPKNLFSISFIVCSLPVLGQFLRIVFSTHHKYRYYKLSCYRLKTRRYKDEYFECEMHEPCFRLIIKDLLKSNGYSKEYYKLRDKTRGKNLRVERARERLLAKVMKEHEEKAI</sequence>
<reference evidence="2 3" key="1">
    <citation type="submission" date="2013-08" db="EMBL/GenBank/DDBJ databases">
        <authorList>
            <person name="Weinstock G."/>
            <person name="Sodergren E."/>
            <person name="Wylie T."/>
            <person name="Fulton L."/>
            <person name="Fulton R."/>
            <person name="Fronick C."/>
            <person name="O'Laughlin M."/>
            <person name="Godfrey J."/>
            <person name="Miner T."/>
            <person name="Herter B."/>
            <person name="Appelbaum E."/>
            <person name="Cordes M."/>
            <person name="Lek S."/>
            <person name="Wollam A."/>
            <person name="Pepin K.H."/>
            <person name="Palsikar V.B."/>
            <person name="Mitreva M."/>
            <person name="Wilson R.K."/>
        </authorList>
    </citation>
    <scope>NUCLEOTIDE SEQUENCE [LARGE SCALE GENOMIC DNA]</scope>
    <source>
        <strain evidence="2 3">ATCC 700332</strain>
    </source>
</reference>
<name>A0ABN0NZ28_TRELE</name>
<evidence type="ECO:0000313" key="3">
    <source>
        <dbReference type="Proteomes" id="UP000016649"/>
    </source>
</evidence>
<gene>
    <name evidence="2" type="ORF">HMPREF9193_01168</name>
</gene>
<accession>A0ABN0NZ28</accession>
<organism evidence="2 3">
    <name type="scientific">Treponema lecithinolyticum ATCC 700332</name>
    <dbReference type="NCBI Taxonomy" id="1321815"/>
    <lineage>
        <taxon>Bacteria</taxon>
        <taxon>Pseudomonadati</taxon>
        <taxon>Spirochaetota</taxon>
        <taxon>Spirochaetia</taxon>
        <taxon>Spirochaetales</taxon>
        <taxon>Treponemataceae</taxon>
        <taxon>Treponema</taxon>
    </lineage>
</organism>
<dbReference type="Proteomes" id="UP000016649">
    <property type="component" value="Unassembled WGS sequence"/>
</dbReference>
<dbReference type="RefSeq" id="WP_021687379.1">
    <property type="nucleotide sequence ID" value="NZ_KI260566.1"/>
</dbReference>
<comment type="caution">
    <text evidence="2">The sequence shown here is derived from an EMBL/GenBank/DDBJ whole genome shotgun (WGS) entry which is preliminary data.</text>
</comment>